<name>A0ACD0P4V4_9BASI</name>
<sequence>MPNETQASGSGSSHRANGGAPPAPPKLPACDRCRARKTKCDAALPACSACVKAGVECVGEDRASGQAVPRSYVWTLEQRVKELEQQCRSDQSQPTPSTALALNHEQQHRQQQLDSSLPPNTQGSIQQSQGPHQVEQSQRRQLEGQRPEPIPVSPPTSTFFMPIPQDAGGQSYGSSHADGFGNNQILSNRKDEGPNKRRRRSGEFRSSISCANRGHSSAPRSSPSPSRSSTAAFETAHSRSGRTIGRDVVAGRGSNRDRSSGGDALSAEGPVISPMDSLVAAALDHGGLEDVQVHLQRQFKEIAEVPERLESRDLFVQSENDSILRLQQDLVAYARRHANSSHLCAPSNVGRPLLARLAKRYFTWMNSTYPALHECSFALQLKNLLADEERSCPIDRFQVSMVLAISTASISRPMHRYSSELRRLAHKFWLRESGNFSSTMRGRALERLQCVLLLLQYTLLIPNAGNLWQLSGTATRLSTEMCLYDDHSSEQQAPDPLTLDVQRRVFWTCYCIDRMLATVLARPPGLPDEWITAQLPSLLEDRCITSQGIRPGPVCQLKYAHAQHVRLRLLQSEIHRTLYSARSAFATDDKEHWRWAWRTFDRLREWRDSFTYPTPFLTKEWMELQFHITTILLFRPSPRSPHHLPEGLHVALHAAAEMLRLYKVMHRDISINFAWYDVHNLFMGGLTFINSLKELGAHGVKICIPFVDVVLRIQACASVLEALSSLEGGAHQSIRNAFETVSTTIIRSLSTDPSDLASGEEEEACIWSEIAKSDDSSIQRPRMVQEEEESSPDASPISSFSPNVERLLRGGEDQHHHHLRRHPLRPSRPSEDDAARISRSTDRHFYEHDTDAASPVDLLDHPRSAELFTAGAGGGGMTSSQPRPNPSRSESFSTQEANSRTDRNRANEVVSATWGGDGGGGGGNVESRSASIHPEGMTEQDAFNLELERWFFYPLQESTNQMDPFIPLGEVL</sequence>
<dbReference type="Proteomes" id="UP000245626">
    <property type="component" value="Unassembled WGS sequence"/>
</dbReference>
<evidence type="ECO:0000313" key="2">
    <source>
        <dbReference type="Proteomes" id="UP000245626"/>
    </source>
</evidence>
<dbReference type="EMBL" id="KZ819740">
    <property type="protein sequence ID" value="PWN53135.1"/>
    <property type="molecule type" value="Genomic_DNA"/>
</dbReference>
<protein>
    <submittedName>
        <fullName evidence="1">Uncharacterized protein</fullName>
    </submittedName>
</protein>
<reference evidence="1 2" key="1">
    <citation type="journal article" date="2018" name="Mol. Biol. Evol.">
        <title>Broad Genomic Sampling Reveals a Smut Pathogenic Ancestry of the Fungal Clade Ustilaginomycotina.</title>
        <authorList>
            <person name="Kijpornyongpan T."/>
            <person name="Mondo S.J."/>
            <person name="Barry K."/>
            <person name="Sandor L."/>
            <person name="Lee J."/>
            <person name="Lipzen A."/>
            <person name="Pangilinan J."/>
            <person name="LaButti K."/>
            <person name="Hainaut M."/>
            <person name="Henrissat B."/>
            <person name="Grigoriev I.V."/>
            <person name="Spatafora J.W."/>
            <person name="Aime M.C."/>
        </authorList>
    </citation>
    <scope>NUCLEOTIDE SEQUENCE [LARGE SCALE GENOMIC DNA]</scope>
    <source>
        <strain evidence="1 2">SA 807</strain>
    </source>
</reference>
<organism evidence="1 2">
    <name type="scientific">Violaceomyces palustris</name>
    <dbReference type="NCBI Taxonomy" id="1673888"/>
    <lineage>
        <taxon>Eukaryota</taxon>
        <taxon>Fungi</taxon>
        <taxon>Dikarya</taxon>
        <taxon>Basidiomycota</taxon>
        <taxon>Ustilaginomycotina</taxon>
        <taxon>Ustilaginomycetes</taxon>
        <taxon>Violaceomycetales</taxon>
        <taxon>Violaceomycetaceae</taxon>
        <taxon>Violaceomyces</taxon>
    </lineage>
</organism>
<proteinExistence type="predicted"/>
<keyword evidence="2" id="KW-1185">Reference proteome</keyword>
<gene>
    <name evidence="1" type="ORF">IE53DRAFT_211347</name>
</gene>
<accession>A0ACD0P4V4</accession>
<evidence type="ECO:0000313" key="1">
    <source>
        <dbReference type="EMBL" id="PWN53135.1"/>
    </source>
</evidence>